<evidence type="ECO:0000313" key="1">
    <source>
        <dbReference type="EMBL" id="KAL0066723.1"/>
    </source>
</evidence>
<keyword evidence="2" id="KW-1185">Reference proteome</keyword>
<proteinExistence type="predicted"/>
<dbReference type="InterPro" id="IPR032675">
    <property type="entry name" value="LRR_dom_sf"/>
</dbReference>
<evidence type="ECO:0000313" key="2">
    <source>
        <dbReference type="Proteomes" id="UP001437256"/>
    </source>
</evidence>
<reference evidence="1 2" key="1">
    <citation type="submission" date="2024-05" db="EMBL/GenBank/DDBJ databases">
        <title>A draft genome resource for the thread blight pathogen Marasmius tenuissimus strain MS-2.</title>
        <authorList>
            <person name="Yulfo-Soto G.E."/>
            <person name="Baruah I.K."/>
            <person name="Amoako-Attah I."/>
            <person name="Bukari Y."/>
            <person name="Meinhardt L.W."/>
            <person name="Bailey B.A."/>
            <person name="Cohen S.P."/>
        </authorList>
    </citation>
    <scope>NUCLEOTIDE SEQUENCE [LARGE SCALE GENOMIC DNA]</scope>
    <source>
        <strain evidence="1 2">MS-2</strain>
    </source>
</reference>
<dbReference type="Gene3D" id="3.80.10.10">
    <property type="entry name" value="Ribonuclease Inhibitor"/>
    <property type="match status" value="1"/>
</dbReference>
<dbReference type="EMBL" id="JBBXMP010000033">
    <property type="protein sequence ID" value="KAL0066723.1"/>
    <property type="molecule type" value="Genomic_DNA"/>
</dbReference>
<dbReference type="Proteomes" id="UP001437256">
    <property type="component" value="Unassembled WGS sequence"/>
</dbReference>
<comment type="caution">
    <text evidence="1">The sequence shown here is derived from an EMBL/GenBank/DDBJ whole genome shotgun (WGS) entry which is preliminary data.</text>
</comment>
<protein>
    <recommendedName>
        <fullName evidence="3">F-box domain-containing protein</fullName>
    </recommendedName>
</protein>
<name>A0ABR3A126_9AGAR</name>
<organism evidence="1 2">
    <name type="scientific">Marasmius tenuissimus</name>
    <dbReference type="NCBI Taxonomy" id="585030"/>
    <lineage>
        <taxon>Eukaryota</taxon>
        <taxon>Fungi</taxon>
        <taxon>Dikarya</taxon>
        <taxon>Basidiomycota</taxon>
        <taxon>Agaricomycotina</taxon>
        <taxon>Agaricomycetes</taxon>
        <taxon>Agaricomycetidae</taxon>
        <taxon>Agaricales</taxon>
        <taxon>Marasmiineae</taxon>
        <taxon>Marasmiaceae</taxon>
        <taxon>Marasmius</taxon>
    </lineage>
</organism>
<dbReference type="Gene3D" id="1.20.1280.50">
    <property type="match status" value="1"/>
</dbReference>
<dbReference type="SUPFAM" id="SSF52047">
    <property type="entry name" value="RNI-like"/>
    <property type="match status" value="1"/>
</dbReference>
<evidence type="ECO:0008006" key="3">
    <source>
        <dbReference type="Google" id="ProtNLM"/>
    </source>
</evidence>
<sequence length="587" mass="66802">MNPGNHPYTTCEMFQSHAGRLQATLEPHEIDPRFSCSDYVPSDIERSQAAEVLQEDAEKLERCNEGVALLKGMLEMLEEKQGVLEMNVRTCRSVLAAQRRVPNEIWETIFTILCNSLHDYSLNVNFDHEWGARDVLETPPLILSQVCSRWRAIAKGLPHLWSSVSVAFGKLPYDITVPLDLYLTNSKKCPLSIRIIRELRSGYRPPLNKDAVVAWRHLVRQFSRCGTLTFLATHFDFPAVRGLSFPQLRIFREEALYYGSSRYEMYWIWQAIWQAPTLTTVFLCSFNDDFAPSSRLRSLHISAVCEDSVIPLLIFLPSCTCLEILSIYAFVDGCKRHPEILEQEVPSLRKLVFGAKTGFSEANGAVLATLLSSLCLPSLVSLELRAAEGWPQSLLTLARRSPLIEHLDLYLPCSTQRDDLIDALNFDLTPLFWSLPNLMDLELHIARNDSRSEPTSREIELPLFGDEIFSKMLSSLRTKPDYSLLLPKLTRVSLSLFPLSLGPETIDQVLDLVSERHSISRPFMKFHVFRNPKRSSLQRGAEIEKAGLDPALRKKASEFGKRVGGRIVVGDFDDEEITQRNWNLYEV</sequence>
<accession>A0ABR3A126</accession>
<gene>
    <name evidence="1" type="ORF">AAF712_006328</name>
</gene>